<accession>A0A177P5N9</accession>
<comment type="caution">
    <text evidence="1">The sequence shown here is derived from an EMBL/GenBank/DDBJ whole genome shotgun (WGS) entry which is preliminary data.</text>
</comment>
<dbReference type="RefSeq" id="WP_064025045.1">
    <property type="nucleotide sequence ID" value="NZ_LUUK01000037.1"/>
</dbReference>
<sequence>MAEDRLHIFGIRHHGPGSARSLEAALNELKPAKILIEGPSEANELIAFAGRTDMQPPLAILVYAVQDPALASFYPFAVYSPEWQALLWADANAIPAEFIDLPYAYRLEQNQGDENQDVAEAATEARQQRDPFGELAALAGYDDAEAWWNDYIEEAHSGGEHFPVLEQAVAELRRQTQESELTLQREAYMRLQIRKALTETEGEVAVVCGAWHTPALRDFAKVTDDRKLVGKAPKLKTEATWTPWSDRHLAFASGYGAGVPSPGWYRFIWQHGHDAGGLAVGWQSRVGRLLRSEGLPASTAAIIEAVRLSAALAALRGRASPGLAEMNDASLAVMCGGDALPLRLIGERLVVGTAVGEVAADVPQPPLQADLTKLLKRYRLPMETSVSELSLDLRAEAGIAKSVLFNRLTLLDIPWATLIRNSGRGTFREQWKLCWDPVFGIRLNQAIRFGPTIEKAAQNAALDRVGQIQTIVEAAALIENCLLADLPQAAEQAIGRLESLSVQGNEADYLIAAVIPLIFILRYGTARPIPEEALRALALSMVREALIRLPYATHNIDEQAASAMLKRLQDFHHALPLLGDDSLLEQWRNVLHGLTAGSLSHPAIRGLAARFLYNEGRLPNGELHIRLAEALSYGTPPFDGARWLEGFLSGNAEVILLDATLFGLMDQWLTELSEDTFIETLPLIRRTFAGFGPGQRQRLLHKIRSGGGQSGPVGSEIDDERGREYFQQALPLLVSILGLNEHER</sequence>
<protein>
    <recommendedName>
        <fullName evidence="3">4-aminobutyrate aminotransferase</fullName>
    </recommendedName>
</protein>
<evidence type="ECO:0000313" key="1">
    <source>
        <dbReference type="EMBL" id="OAI25596.1"/>
    </source>
</evidence>
<dbReference type="PANTHER" id="PTHR30634">
    <property type="entry name" value="OUTER MEMBRANE LOLAB LIPOPROTEIN INSERTION APPARATUS"/>
    <property type="match status" value="1"/>
</dbReference>
<evidence type="ECO:0000313" key="2">
    <source>
        <dbReference type="Proteomes" id="UP000077628"/>
    </source>
</evidence>
<gene>
    <name evidence="1" type="ORF">A1355_19595</name>
</gene>
<evidence type="ECO:0008006" key="3">
    <source>
        <dbReference type="Google" id="ProtNLM"/>
    </source>
</evidence>
<dbReference type="EMBL" id="LUUK01000037">
    <property type="protein sequence ID" value="OAI25596.1"/>
    <property type="molecule type" value="Genomic_DNA"/>
</dbReference>
<dbReference type="InterPro" id="IPR050458">
    <property type="entry name" value="LolB"/>
</dbReference>
<dbReference type="Proteomes" id="UP000077628">
    <property type="component" value="Unassembled WGS sequence"/>
</dbReference>
<keyword evidence="2" id="KW-1185">Reference proteome</keyword>
<proteinExistence type="predicted"/>
<name>A0A177P5N9_9GAMM</name>
<dbReference type="OrthoDB" id="9768066at2"/>
<dbReference type="InterPro" id="IPR043737">
    <property type="entry name" value="DUF5682"/>
</dbReference>
<organism evidence="1 2">
    <name type="scientific">Methylomonas koyamae</name>
    <dbReference type="NCBI Taxonomy" id="702114"/>
    <lineage>
        <taxon>Bacteria</taxon>
        <taxon>Pseudomonadati</taxon>
        <taxon>Pseudomonadota</taxon>
        <taxon>Gammaproteobacteria</taxon>
        <taxon>Methylococcales</taxon>
        <taxon>Methylococcaceae</taxon>
        <taxon>Methylomonas</taxon>
    </lineage>
</organism>
<dbReference type="STRING" id="702114.A1355_19595"/>
<dbReference type="AlphaFoldDB" id="A0A177P5N9"/>
<reference evidence="2" key="1">
    <citation type="submission" date="2016-03" db="EMBL/GenBank/DDBJ databases">
        <authorList>
            <person name="Heylen K."/>
            <person name="De Vos P."/>
            <person name="Vekeman B."/>
        </authorList>
    </citation>
    <scope>NUCLEOTIDE SEQUENCE [LARGE SCALE GENOMIC DNA]</scope>
    <source>
        <strain evidence="2">R-45383</strain>
    </source>
</reference>
<dbReference type="Pfam" id="PF18934">
    <property type="entry name" value="DUF5682"/>
    <property type="match status" value="1"/>
</dbReference>
<dbReference type="PANTHER" id="PTHR30634:SF14">
    <property type="match status" value="1"/>
</dbReference>